<dbReference type="NCBIfam" id="TIGR01409">
    <property type="entry name" value="TAT_signal_seq"/>
    <property type="match status" value="1"/>
</dbReference>
<reference evidence="3" key="1">
    <citation type="journal article" date="2019" name="Int. J. Syst. Evol. Microbiol.">
        <title>The Global Catalogue of Microorganisms (GCM) 10K type strain sequencing project: providing services to taxonomists for standard genome sequencing and annotation.</title>
        <authorList>
            <consortium name="The Broad Institute Genomics Platform"/>
            <consortium name="The Broad Institute Genome Sequencing Center for Infectious Disease"/>
            <person name="Wu L."/>
            <person name="Ma J."/>
        </authorList>
    </citation>
    <scope>NUCLEOTIDE SEQUENCE [LARGE SCALE GENOMIC DNA]</scope>
    <source>
        <strain evidence="3">KCTC 42964</strain>
    </source>
</reference>
<dbReference type="SMART" id="SM01008">
    <property type="entry name" value="Ald_Xan_dh_C"/>
    <property type="match status" value="1"/>
</dbReference>
<accession>A0ABV7KUY0</accession>
<dbReference type="InterPro" id="IPR037165">
    <property type="entry name" value="AldOxase/xan_DH_Mopterin-bd_sf"/>
</dbReference>
<organism evidence="2 3">
    <name type="scientific">Marinibaculum pumilum</name>
    <dbReference type="NCBI Taxonomy" id="1766165"/>
    <lineage>
        <taxon>Bacteria</taxon>
        <taxon>Pseudomonadati</taxon>
        <taxon>Pseudomonadota</taxon>
        <taxon>Alphaproteobacteria</taxon>
        <taxon>Rhodospirillales</taxon>
        <taxon>Rhodospirillaceae</taxon>
        <taxon>Marinibaculum</taxon>
    </lineage>
</organism>
<dbReference type="InterPro" id="IPR052516">
    <property type="entry name" value="N-heterocyclic_Hydroxylase"/>
</dbReference>
<dbReference type="Proteomes" id="UP001595528">
    <property type="component" value="Unassembled WGS sequence"/>
</dbReference>
<dbReference type="Gene3D" id="3.90.1170.50">
    <property type="entry name" value="Aldehyde oxidase/xanthine dehydrogenase, a/b hammerhead"/>
    <property type="match status" value="1"/>
</dbReference>
<dbReference type="InterPro" id="IPR012368">
    <property type="entry name" value="OxRdtase_Mopterin-bd_su_IorB"/>
</dbReference>
<comment type="caution">
    <text evidence="2">The sequence shown here is derived from an EMBL/GenBank/DDBJ whole genome shotgun (WGS) entry which is preliminary data.</text>
</comment>
<dbReference type="InterPro" id="IPR008274">
    <property type="entry name" value="AldOxase/xan_DH_MoCoBD1"/>
</dbReference>
<dbReference type="PANTHER" id="PTHR47495:SF2">
    <property type="entry name" value="ALDEHYDE DEHYDROGENASE"/>
    <property type="match status" value="1"/>
</dbReference>
<dbReference type="InterPro" id="IPR006311">
    <property type="entry name" value="TAT_signal"/>
</dbReference>
<dbReference type="InterPro" id="IPR046867">
    <property type="entry name" value="AldOxase/xan_DH_MoCoBD2"/>
</dbReference>
<sequence length="732" mass="77815">MLPMPHRMPKALTTPSRRGFLKLSAGAGAGLVIGLKLPALANPGTGARAATGDGAFNPFVRIAPDDTVTVIIKHLDKGQGSATGLATLVAEELDARPDQVQVEYAPADTPVYKNLAFGVMGTGGSTAMANSFMQYREAGAVARAMLKDAAVKQWGVALADLEVKDGKVMHAKSGRSASFGELAEAASALRVPTQVDLKKPEDWVYIGKGFPRVDVVNKSHGAPNTYGMDLHLDDMVVAVIQKPKMFGAKLVAVDDTAAKAVPGVLAVVPLPVGVAVFATSTWPALKARNLLEIEWDAAEAETRSTDTMLQEWAARSQQPGTVGRSDGDVGKALADAAQVIEADYTFPYLAHAPMEPIDIAIRFDGETAEIWTGSQLQTIDQAVAASVLEIPPEKVAIHTMWAGGSFGRRAIYNSHYAAEAAMLAKAWGKPQPVKLVYSREDDITGGYYRPAFAHKVKMALDKDGMPTGLYFHSVGQSIFAGTPFEPVLVHNGVDSASVEGIEDMTYAIPNVQVESTMAQSKVPVLWWRSVGHTQNAYTMETMIDRAARAAGKDPVAYRLALLKDDPRKTGVLKKAAEMANWDAGPPQGRHRGVAVHRSFNSYVAEIAEVSKNDDGTFKVEKVWCAVDCGVPINPDNIKAQMEGGIGYGLGAILRNQITMTDGIVDQANFDTYEPLRISDMPDVEVAVIASAEAPTGAGEPGTPPIGPAVANAILAATGKAYSDLPLSKHDLV</sequence>
<dbReference type="PIRSF" id="PIRSF036389">
    <property type="entry name" value="IOR_B"/>
    <property type="match status" value="1"/>
</dbReference>
<dbReference type="PROSITE" id="PS51318">
    <property type="entry name" value="TAT"/>
    <property type="match status" value="1"/>
</dbReference>
<evidence type="ECO:0000259" key="1">
    <source>
        <dbReference type="SMART" id="SM01008"/>
    </source>
</evidence>
<dbReference type="SUPFAM" id="SSF56003">
    <property type="entry name" value="Molybdenum cofactor-binding domain"/>
    <property type="match status" value="2"/>
</dbReference>
<dbReference type="Gene3D" id="3.30.365.10">
    <property type="entry name" value="Aldehyde oxidase/xanthine dehydrogenase, molybdopterin binding domain"/>
    <property type="match status" value="4"/>
</dbReference>
<dbReference type="InterPro" id="IPR019546">
    <property type="entry name" value="TAT_signal_bac_arc"/>
</dbReference>
<dbReference type="Pfam" id="PF02738">
    <property type="entry name" value="MoCoBD_1"/>
    <property type="match status" value="1"/>
</dbReference>
<dbReference type="Pfam" id="PF20256">
    <property type="entry name" value="MoCoBD_2"/>
    <property type="match status" value="2"/>
</dbReference>
<keyword evidence="3" id="KW-1185">Reference proteome</keyword>
<gene>
    <name evidence="2" type="ORF">ACFOGJ_02630</name>
</gene>
<evidence type="ECO:0000313" key="2">
    <source>
        <dbReference type="EMBL" id="MFC3226105.1"/>
    </source>
</evidence>
<dbReference type="EMBL" id="JBHRTR010000007">
    <property type="protein sequence ID" value="MFC3226105.1"/>
    <property type="molecule type" value="Genomic_DNA"/>
</dbReference>
<feature type="domain" description="Aldehyde oxidase/xanthine dehydrogenase a/b hammerhead" evidence="1">
    <location>
        <begin position="220"/>
        <end position="299"/>
    </location>
</feature>
<dbReference type="RefSeq" id="WP_379897897.1">
    <property type="nucleotide sequence ID" value="NZ_JBHRTR010000007.1"/>
</dbReference>
<protein>
    <submittedName>
        <fullName evidence="2">Molybdopterin cofactor-binding domain-containing protein</fullName>
    </submittedName>
</protein>
<dbReference type="PANTHER" id="PTHR47495">
    <property type="entry name" value="ALDEHYDE DEHYDROGENASE"/>
    <property type="match status" value="1"/>
</dbReference>
<proteinExistence type="predicted"/>
<dbReference type="InterPro" id="IPR000674">
    <property type="entry name" value="Ald_Oxase/Xan_DH_a/b"/>
</dbReference>
<name>A0ABV7KUY0_9PROT</name>
<evidence type="ECO:0000313" key="3">
    <source>
        <dbReference type="Proteomes" id="UP001595528"/>
    </source>
</evidence>